<name>A0A139SUZ9_9GAMM</name>
<sequence length="65" mass="7332">MKPSCKRADVYVVELHQNGELVVRRDEVYFNDLGAVLADLIDDGTWRQIVIDVVDGKTAKMRKAA</sequence>
<accession>A0A139SUZ9</accession>
<evidence type="ECO:0000313" key="1">
    <source>
        <dbReference type="EMBL" id="KXU38344.1"/>
    </source>
</evidence>
<organism evidence="1 2">
    <name type="scientific">Ventosimonas gracilis</name>
    <dbReference type="NCBI Taxonomy" id="1680762"/>
    <lineage>
        <taxon>Bacteria</taxon>
        <taxon>Pseudomonadati</taxon>
        <taxon>Pseudomonadota</taxon>
        <taxon>Gammaproteobacteria</taxon>
        <taxon>Pseudomonadales</taxon>
        <taxon>Ventosimonadaceae</taxon>
        <taxon>Ventosimonas</taxon>
    </lineage>
</organism>
<evidence type="ECO:0000313" key="2">
    <source>
        <dbReference type="Proteomes" id="UP000072660"/>
    </source>
</evidence>
<reference evidence="1 2" key="1">
    <citation type="submission" date="2016-02" db="EMBL/GenBank/DDBJ databases">
        <authorList>
            <person name="Wen L."/>
            <person name="He K."/>
            <person name="Yang H."/>
        </authorList>
    </citation>
    <scope>NUCLEOTIDE SEQUENCE [LARGE SCALE GENOMIC DNA]</scope>
    <source>
        <strain evidence="1 2">CV58</strain>
    </source>
</reference>
<proteinExistence type="predicted"/>
<comment type="caution">
    <text evidence="1">The sequence shown here is derived from an EMBL/GenBank/DDBJ whole genome shotgun (WGS) entry which is preliminary data.</text>
</comment>
<gene>
    <name evidence="1" type="ORF">AXE65_01920</name>
</gene>
<dbReference type="AlphaFoldDB" id="A0A139SUZ9"/>
<dbReference type="EMBL" id="LSZO01000144">
    <property type="protein sequence ID" value="KXU38344.1"/>
    <property type="molecule type" value="Genomic_DNA"/>
</dbReference>
<keyword evidence="2" id="KW-1185">Reference proteome</keyword>
<dbReference type="Proteomes" id="UP000072660">
    <property type="component" value="Unassembled WGS sequence"/>
</dbReference>
<protein>
    <submittedName>
        <fullName evidence="1">Uncharacterized protein</fullName>
    </submittedName>
</protein>